<protein>
    <recommendedName>
        <fullName evidence="8">Holo-[acyl-carrier-protein] synthase</fullName>
        <shortName evidence="8">Holo-ACP synthase</shortName>
        <ecNumber evidence="8">2.7.8.7</ecNumber>
    </recommendedName>
    <alternativeName>
        <fullName evidence="8">4'-phosphopantetheinyl transferase AcpS</fullName>
    </alternativeName>
</protein>
<keyword evidence="2 8" id="KW-0808">Transferase</keyword>
<keyword evidence="4 8" id="KW-0276">Fatty acid metabolism</keyword>
<evidence type="ECO:0000256" key="7">
    <source>
        <dbReference type="ARBA" id="ARBA00023160"/>
    </source>
</evidence>
<comment type="caution">
    <text evidence="11">The sequence shown here is derived from an EMBL/GenBank/DDBJ whole genome shotgun (WGS) entry which is preliminary data.</text>
</comment>
<dbReference type="GO" id="GO:0000287">
    <property type="term" value="F:magnesium ion binding"/>
    <property type="evidence" value="ECO:0007669"/>
    <property type="project" value="UniProtKB-UniRule"/>
</dbReference>
<dbReference type="InterPro" id="IPR037143">
    <property type="entry name" value="4-PPantetheinyl_Trfase_dom_sf"/>
</dbReference>
<evidence type="ECO:0000256" key="6">
    <source>
        <dbReference type="ARBA" id="ARBA00023098"/>
    </source>
</evidence>
<feature type="domain" description="4'-phosphopantetheinyl transferase" evidence="9">
    <location>
        <begin position="3"/>
        <end position="120"/>
    </location>
</feature>
<feature type="binding site" evidence="8">
    <location>
        <position position="6"/>
    </location>
    <ligand>
        <name>Mg(2+)</name>
        <dbReference type="ChEBI" id="CHEBI:18420"/>
    </ligand>
</feature>
<evidence type="ECO:0000313" key="12">
    <source>
        <dbReference type="Proteomes" id="UP000554284"/>
    </source>
</evidence>
<keyword evidence="7 8" id="KW-0275">Fatty acid biosynthesis</keyword>
<comment type="subcellular location">
    <subcellularLocation>
        <location evidence="8">Cytoplasm</location>
    </subcellularLocation>
</comment>
<gene>
    <name evidence="8" type="primary">acpS</name>
    <name evidence="11" type="ORF">HF989_06020</name>
    <name evidence="10" type="ORF">JOF50_001950</name>
</gene>
<evidence type="ECO:0000313" key="13">
    <source>
        <dbReference type="Proteomes" id="UP001549139"/>
    </source>
</evidence>
<sequence length="125" mass="13692">MHIGIDVVSISTFAQQIELPGSTFESVFTDREIRTCNTKPNRAASFAGRWAVKEAYVKAWSQTIIGQPPLIAPDELNFAEIEVVDDAFGRPVVQLRGEVARLGPRVHSVSLSHDGDYAVANVIVE</sequence>
<evidence type="ECO:0000256" key="3">
    <source>
        <dbReference type="ARBA" id="ARBA00022723"/>
    </source>
</evidence>
<dbReference type="HAMAP" id="MF_00101">
    <property type="entry name" value="AcpS"/>
    <property type="match status" value="1"/>
</dbReference>
<keyword evidence="6 8" id="KW-0443">Lipid metabolism</keyword>
<dbReference type="InterPro" id="IPR008278">
    <property type="entry name" value="4-PPantetheinyl_Trfase_dom"/>
</dbReference>
<dbReference type="Gene3D" id="3.90.470.20">
    <property type="entry name" value="4'-phosphopantetheinyl transferase domain"/>
    <property type="match status" value="1"/>
</dbReference>
<dbReference type="NCBIfam" id="TIGR00556">
    <property type="entry name" value="pantethn_trn"/>
    <property type="match status" value="1"/>
</dbReference>
<comment type="cofactor">
    <cofactor evidence="8">
        <name>Mg(2+)</name>
        <dbReference type="ChEBI" id="CHEBI:18420"/>
    </cofactor>
</comment>
<proteinExistence type="inferred from homology"/>
<dbReference type="RefSeq" id="WP_168684805.1">
    <property type="nucleotide sequence ID" value="NZ_JAAXPF010000005.1"/>
</dbReference>
<evidence type="ECO:0000256" key="1">
    <source>
        <dbReference type="ARBA" id="ARBA00022516"/>
    </source>
</evidence>
<dbReference type="InterPro" id="IPR004568">
    <property type="entry name" value="Ppantetheine-prot_Trfase_dom"/>
</dbReference>
<keyword evidence="8" id="KW-0963">Cytoplasm</keyword>
<dbReference type="EMBL" id="JBEPNZ010000001">
    <property type="protein sequence ID" value="MET3945151.1"/>
    <property type="molecule type" value="Genomic_DNA"/>
</dbReference>
<comment type="catalytic activity">
    <reaction evidence="8">
        <text>apo-[ACP] + CoA = holo-[ACP] + adenosine 3',5'-bisphosphate + H(+)</text>
        <dbReference type="Rhea" id="RHEA:12068"/>
        <dbReference type="Rhea" id="RHEA-COMP:9685"/>
        <dbReference type="Rhea" id="RHEA-COMP:9690"/>
        <dbReference type="ChEBI" id="CHEBI:15378"/>
        <dbReference type="ChEBI" id="CHEBI:29999"/>
        <dbReference type="ChEBI" id="CHEBI:57287"/>
        <dbReference type="ChEBI" id="CHEBI:58343"/>
        <dbReference type="ChEBI" id="CHEBI:64479"/>
        <dbReference type="EC" id="2.7.8.7"/>
    </reaction>
</comment>
<dbReference type="EMBL" id="JAAXPF010000005">
    <property type="protein sequence ID" value="NKY68933.1"/>
    <property type="molecule type" value="Genomic_DNA"/>
</dbReference>
<comment type="function">
    <text evidence="8">Transfers the 4'-phosphopantetheine moiety from coenzyme A to a Ser of acyl-carrier-protein.</text>
</comment>
<accession>A0A7X6LRH5</accession>
<dbReference type="GO" id="GO:0006633">
    <property type="term" value="P:fatty acid biosynthetic process"/>
    <property type="evidence" value="ECO:0007669"/>
    <property type="project" value="UniProtKB-UniRule"/>
</dbReference>
<keyword evidence="1 8" id="KW-0444">Lipid biosynthesis</keyword>
<comment type="similarity">
    <text evidence="8">Belongs to the P-Pant transferase superfamily. AcpS family.</text>
</comment>
<name>A0A7X6LRH5_9CORY</name>
<evidence type="ECO:0000256" key="5">
    <source>
        <dbReference type="ARBA" id="ARBA00022842"/>
    </source>
</evidence>
<evidence type="ECO:0000313" key="10">
    <source>
        <dbReference type="EMBL" id="MET3945151.1"/>
    </source>
</evidence>
<dbReference type="EC" id="2.7.8.7" evidence="8"/>
<keyword evidence="5 8" id="KW-0460">Magnesium</keyword>
<dbReference type="GO" id="GO:0008897">
    <property type="term" value="F:holo-[acyl-carrier-protein] synthase activity"/>
    <property type="evidence" value="ECO:0007669"/>
    <property type="project" value="UniProtKB-UniRule"/>
</dbReference>
<evidence type="ECO:0000256" key="2">
    <source>
        <dbReference type="ARBA" id="ARBA00022679"/>
    </source>
</evidence>
<reference evidence="10 13" key="2">
    <citation type="submission" date="2024-06" db="EMBL/GenBank/DDBJ databases">
        <title>Sequencing the genomes of 1000 actinobacteria strains.</title>
        <authorList>
            <person name="Klenk H.-P."/>
        </authorList>
    </citation>
    <scope>NUCLEOTIDE SEQUENCE [LARGE SCALE GENOMIC DNA]</scope>
    <source>
        <strain evidence="10 13">DSM 44265</strain>
    </source>
</reference>
<evidence type="ECO:0000256" key="8">
    <source>
        <dbReference type="HAMAP-Rule" id="MF_00101"/>
    </source>
</evidence>
<evidence type="ECO:0000256" key="4">
    <source>
        <dbReference type="ARBA" id="ARBA00022832"/>
    </source>
</evidence>
<keyword evidence="3 8" id="KW-0479">Metal-binding</keyword>
<dbReference type="Proteomes" id="UP001549139">
    <property type="component" value="Unassembled WGS sequence"/>
</dbReference>
<dbReference type="InterPro" id="IPR002582">
    <property type="entry name" value="ACPS"/>
</dbReference>
<dbReference type="Pfam" id="PF01648">
    <property type="entry name" value="ACPS"/>
    <property type="match status" value="1"/>
</dbReference>
<dbReference type="AlphaFoldDB" id="A0A7X6LRH5"/>
<dbReference type="GO" id="GO:0005737">
    <property type="term" value="C:cytoplasm"/>
    <property type="evidence" value="ECO:0007669"/>
    <property type="project" value="UniProtKB-SubCell"/>
</dbReference>
<dbReference type="SUPFAM" id="SSF56214">
    <property type="entry name" value="4'-phosphopantetheinyl transferase"/>
    <property type="match status" value="1"/>
</dbReference>
<dbReference type="Proteomes" id="UP000554284">
    <property type="component" value="Unassembled WGS sequence"/>
</dbReference>
<organism evidence="11 12">
    <name type="scientific">Corynebacterium mucifaciens</name>
    <dbReference type="NCBI Taxonomy" id="57171"/>
    <lineage>
        <taxon>Bacteria</taxon>
        <taxon>Bacillati</taxon>
        <taxon>Actinomycetota</taxon>
        <taxon>Actinomycetes</taxon>
        <taxon>Mycobacteriales</taxon>
        <taxon>Corynebacteriaceae</taxon>
        <taxon>Corynebacterium</taxon>
    </lineage>
</organism>
<dbReference type="NCBIfam" id="NF000831">
    <property type="entry name" value="PRK00070.3-1"/>
    <property type="match status" value="1"/>
</dbReference>
<reference evidence="11 12" key="1">
    <citation type="submission" date="2020-04" db="EMBL/GenBank/DDBJ databases">
        <title>MicrobeNet Type strains.</title>
        <authorList>
            <person name="Nicholson A.C."/>
        </authorList>
    </citation>
    <scope>NUCLEOTIDE SEQUENCE [LARGE SCALE GENOMIC DNA]</scope>
    <source>
        <strain evidence="11 12">ATCC 700355</strain>
    </source>
</reference>
<evidence type="ECO:0000313" key="11">
    <source>
        <dbReference type="EMBL" id="NKY68933.1"/>
    </source>
</evidence>
<feature type="binding site" evidence="8">
    <location>
        <position position="54"/>
    </location>
    <ligand>
        <name>Mg(2+)</name>
        <dbReference type="ChEBI" id="CHEBI:18420"/>
    </ligand>
</feature>
<dbReference type="NCBIfam" id="TIGR00516">
    <property type="entry name" value="acpS"/>
    <property type="match status" value="1"/>
</dbReference>
<evidence type="ECO:0000259" key="9">
    <source>
        <dbReference type="Pfam" id="PF01648"/>
    </source>
</evidence>
<keyword evidence="13" id="KW-1185">Reference proteome</keyword>